<dbReference type="SUPFAM" id="SSF50156">
    <property type="entry name" value="PDZ domain-like"/>
    <property type="match status" value="1"/>
</dbReference>
<sequence>MISTVLLFLVILSVLVLAHEWGHYFTAKKIGAKVEEFGLGFPPRLYSWKGKDGMVWSLNLIPLGGFVKIVGESGDHREEKDSFSGKSIPKRILVLAAGVIMNLVLAIGLFSVGFTVGIPSAIEGGVDSQAIVSENAIRVTEVLAGSPADEAGLKMGDEVLLINGLAYASGEEVRQALHNFSENDVINFEINRSGEEQTISAVASYIEAIDSMGVGAAIVETATIRYPWYFAPIKGIETTVVYAIAILAAFWHIIAGIFTGGGIPAGVSGPVGIAVVTGEIASLGFVYILQFAAMLSLNLAILNIIPFPALDGGRIAFTLVEAIRRKPASEKLEAVVHNLGFMLLMLLVIIVTYRDILNLI</sequence>
<evidence type="ECO:0000256" key="3">
    <source>
        <dbReference type="ARBA" id="ARBA00007931"/>
    </source>
</evidence>
<dbReference type="SMART" id="SM00228">
    <property type="entry name" value="PDZ"/>
    <property type="match status" value="1"/>
</dbReference>
<dbReference type="GO" id="GO:0016020">
    <property type="term" value="C:membrane"/>
    <property type="evidence" value="ECO:0007669"/>
    <property type="project" value="UniProtKB-SubCell"/>
</dbReference>
<dbReference type="Proteomes" id="UP000231263">
    <property type="component" value="Unassembled WGS sequence"/>
</dbReference>
<keyword evidence="5 11" id="KW-0812">Transmembrane</keyword>
<keyword evidence="9 11" id="KW-0482">Metalloprotease</keyword>
<dbReference type="NCBIfam" id="TIGR00054">
    <property type="entry name" value="RIP metalloprotease RseP"/>
    <property type="match status" value="1"/>
</dbReference>
<dbReference type="EC" id="3.4.24.-" evidence="11"/>
<keyword evidence="7 11" id="KW-0862">Zinc</keyword>
<accession>A0A2M7XDJ0</accession>
<evidence type="ECO:0000256" key="5">
    <source>
        <dbReference type="ARBA" id="ARBA00022692"/>
    </source>
</evidence>
<keyword evidence="4 13" id="KW-0645">Protease</keyword>
<keyword evidence="8 11" id="KW-1133">Transmembrane helix</keyword>
<dbReference type="AlphaFoldDB" id="A0A2M7XDJ0"/>
<evidence type="ECO:0000256" key="8">
    <source>
        <dbReference type="ARBA" id="ARBA00022989"/>
    </source>
</evidence>
<keyword evidence="10 11" id="KW-0472">Membrane</keyword>
<dbReference type="GO" id="GO:0046872">
    <property type="term" value="F:metal ion binding"/>
    <property type="evidence" value="ECO:0007669"/>
    <property type="project" value="UniProtKB-KW"/>
</dbReference>
<dbReference type="Gene3D" id="2.30.42.10">
    <property type="match status" value="1"/>
</dbReference>
<evidence type="ECO:0000256" key="10">
    <source>
        <dbReference type="ARBA" id="ARBA00023136"/>
    </source>
</evidence>
<dbReference type="InterPro" id="IPR008915">
    <property type="entry name" value="Peptidase_M50"/>
</dbReference>
<dbReference type="PROSITE" id="PS50106">
    <property type="entry name" value="PDZ"/>
    <property type="match status" value="1"/>
</dbReference>
<dbReference type="InterPro" id="IPR041489">
    <property type="entry name" value="PDZ_6"/>
</dbReference>
<dbReference type="GO" id="GO:0004222">
    <property type="term" value="F:metalloendopeptidase activity"/>
    <property type="evidence" value="ECO:0007669"/>
    <property type="project" value="InterPro"/>
</dbReference>
<keyword evidence="6 11" id="KW-0378">Hydrolase</keyword>
<dbReference type="PANTHER" id="PTHR42837:SF2">
    <property type="entry name" value="MEMBRANE METALLOPROTEASE ARASP2, CHLOROPLASTIC-RELATED"/>
    <property type="match status" value="1"/>
</dbReference>
<feature type="domain" description="PDZ" evidence="12">
    <location>
        <begin position="122"/>
        <end position="179"/>
    </location>
</feature>
<evidence type="ECO:0000256" key="11">
    <source>
        <dbReference type="RuleBase" id="RU362031"/>
    </source>
</evidence>
<dbReference type="Pfam" id="PF02163">
    <property type="entry name" value="Peptidase_M50"/>
    <property type="match status" value="1"/>
</dbReference>
<dbReference type="EMBL" id="PFWT01000021">
    <property type="protein sequence ID" value="PJA45950.1"/>
    <property type="molecule type" value="Genomic_DNA"/>
</dbReference>
<comment type="subcellular location">
    <subcellularLocation>
        <location evidence="2">Membrane</location>
        <topology evidence="2">Multi-pass membrane protein</topology>
    </subcellularLocation>
</comment>
<dbReference type="GO" id="GO:0006508">
    <property type="term" value="P:proteolysis"/>
    <property type="evidence" value="ECO:0007669"/>
    <property type="project" value="UniProtKB-KW"/>
</dbReference>
<feature type="transmembrane region" description="Helical" evidence="11">
    <location>
        <begin position="335"/>
        <end position="353"/>
    </location>
</feature>
<comment type="caution">
    <text evidence="13">The sequence shown here is derived from an EMBL/GenBank/DDBJ whole genome shotgun (WGS) entry which is preliminary data.</text>
</comment>
<evidence type="ECO:0000256" key="6">
    <source>
        <dbReference type="ARBA" id="ARBA00022801"/>
    </source>
</evidence>
<name>A0A2M7XDJ0_9BACT</name>
<evidence type="ECO:0000256" key="2">
    <source>
        <dbReference type="ARBA" id="ARBA00004141"/>
    </source>
</evidence>
<proteinExistence type="inferred from homology"/>
<dbReference type="InterPro" id="IPR001478">
    <property type="entry name" value="PDZ"/>
</dbReference>
<dbReference type="InterPro" id="IPR004387">
    <property type="entry name" value="Pept_M50_Zn"/>
</dbReference>
<evidence type="ECO:0000256" key="9">
    <source>
        <dbReference type="ARBA" id="ARBA00023049"/>
    </source>
</evidence>
<protein>
    <recommendedName>
        <fullName evidence="11">Zinc metalloprotease</fullName>
        <ecNumber evidence="11">3.4.24.-</ecNumber>
    </recommendedName>
</protein>
<keyword evidence="11" id="KW-0479">Metal-binding</keyword>
<dbReference type="PANTHER" id="PTHR42837">
    <property type="entry name" value="REGULATOR OF SIGMA-E PROTEASE RSEP"/>
    <property type="match status" value="1"/>
</dbReference>
<comment type="cofactor">
    <cofactor evidence="1 11">
        <name>Zn(2+)</name>
        <dbReference type="ChEBI" id="CHEBI:29105"/>
    </cofactor>
</comment>
<reference evidence="14" key="1">
    <citation type="submission" date="2017-09" db="EMBL/GenBank/DDBJ databases">
        <title>Depth-based differentiation of microbial function through sediment-hosted aquifers and enrichment of novel symbionts in the deep terrestrial subsurface.</title>
        <authorList>
            <person name="Probst A.J."/>
            <person name="Ladd B."/>
            <person name="Jarett J.K."/>
            <person name="Geller-Mcgrath D.E."/>
            <person name="Sieber C.M.K."/>
            <person name="Emerson J.B."/>
            <person name="Anantharaman K."/>
            <person name="Thomas B.C."/>
            <person name="Malmstrom R."/>
            <person name="Stieglmeier M."/>
            <person name="Klingl A."/>
            <person name="Woyke T."/>
            <person name="Ryan C.M."/>
            <person name="Banfield J.F."/>
        </authorList>
    </citation>
    <scope>NUCLEOTIDE SEQUENCE [LARGE SCALE GENOMIC DNA]</scope>
</reference>
<comment type="similarity">
    <text evidence="3 11">Belongs to the peptidase M50B family.</text>
</comment>
<evidence type="ECO:0000313" key="14">
    <source>
        <dbReference type="Proteomes" id="UP000231263"/>
    </source>
</evidence>
<dbReference type="Pfam" id="PF17820">
    <property type="entry name" value="PDZ_6"/>
    <property type="match status" value="1"/>
</dbReference>
<dbReference type="CDD" id="cd06163">
    <property type="entry name" value="S2P-M50_PDZ_RseP-like"/>
    <property type="match status" value="1"/>
</dbReference>
<evidence type="ECO:0000256" key="1">
    <source>
        <dbReference type="ARBA" id="ARBA00001947"/>
    </source>
</evidence>
<gene>
    <name evidence="13" type="primary">rseP</name>
    <name evidence="13" type="ORF">CO173_04085</name>
</gene>
<organism evidence="13 14">
    <name type="scientific">Candidatus Uhrbacteria bacterium CG_4_9_14_3_um_filter_41_35</name>
    <dbReference type="NCBI Taxonomy" id="1975034"/>
    <lineage>
        <taxon>Bacteria</taxon>
        <taxon>Candidatus Uhriibacteriota</taxon>
    </lineage>
</organism>
<feature type="transmembrane region" description="Helical" evidence="11">
    <location>
        <begin position="92"/>
        <end position="118"/>
    </location>
</feature>
<evidence type="ECO:0000256" key="7">
    <source>
        <dbReference type="ARBA" id="ARBA00022833"/>
    </source>
</evidence>
<dbReference type="InterPro" id="IPR036034">
    <property type="entry name" value="PDZ_sf"/>
</dbReference>
<evidence type="ECO:0000259" key="12">
    <source>
        <dbReference type="PROSITE" id="PS50106"/>
    </source>
</evidence>
<evidence type="ECO:0000313" key="13">
    <source>
        <dbReference type="EMBL" id="PJA45950.1"/>
    </source>
</evidence>
<feature type="transmembrane region" description="Helical" evidence="11">
    <location>
        <begin position="240"/>
        <end position="259"/>
    </location>
</feature>
<evidence type="ECO:0000256" key="4">
    <source>
        <dbReference type="ARBA" id="ARBA00022670"/>
    </source>
</evidence>